<feature type="transmembrane region" description="Helical" evidence="1">
    <location>
        <begin position="135"/>
        <end position="156"/>
    </location>
</feature>
<feature type="domain" description="Phosphatidic acid phosphatase type 2/haloperoxidase" evidence="2">
    <location>
        <begin position="94"/>
        <end position="206"/>
    </location>
</feature>
<keyword evidence="1" id="KW-0812">Transmembrane</keyword>
<keyword evidence="1" id="KW-0472">Membrane</keyword>
<organism evidence="3 4">
    <name type="scientific">Shimazuella alba</name>
    <dbReference type="NCBI Taxonomy" id="2690964"/>
    <lineage>
        <taxon>Bacteria</taxon>
        <taxon>Bacillati</taxon>
        <taxon>Bacillota</taxon>
        <taxon>Bacilli</taxon>
        <taxon>Bacillales</taxon>
        <taxon>Thermoactinomycetaceae</taxon>
        <taxon>Shimazuella</taxon>
    </lineage>
</organism>
<accession>A0A6I4VR84</accession>
<feature type="transmembrane region" description="Helical" evidence="1">
    <location>
        <begin position="94"/>
        <end position="115"/>
    </location>
</feature>
<name>A0A6I4VR84_9BACL</name>
<evidence type="ECO:0000313" key="3">
    <source>
        <dbReference type="EMBL" id="MXQ54149.1"/>
    </source>
</evidence>
<dbReference type="PANTHER" id="PTHR14969">
    <property type="entry name" value="SPHINGOSINE-1-PHOSPHATE PHOSPHOHYDROLASE"/>
    <property type="match status" value="1"/>
</dbReference>
<dbReference type="PANTHER" id="PTHR14969:SF13">
    <property type="entry name" value="AT30094P"/>
    <property type="match status" value="1"/>
</dbReference>
<dbReference type="AlphaFoldDB" id="A0A6I4VR84"/>
<reference evidence="3 4" key="1">
    <citation type="submission" date="2019-12" db="EMBL/GenBank/DDBJ databases">
        <title>Whole-genome analyses of novel actinobacteria.</title>
        <authorList>
            <person name="Sahin N."/>
            <person name="Saygin H."/>
        </authorList>
    </citation>
    <scope>NUCLEOTIDE SEQUENCE [LARGE SCALE GENOMIC DNA]</scope>
    <source>
        <strain evidence="3 4">KC615</strain>
    </source>
</reference>
<dbReference type="RefSeq" id="WP_160801506.1">
    <property type="nucleotide sequence ID" value="NZ_WUUL01000006.1"/>
</dbReference>
<dbReference type="EMBL" id="WUUL01000006">
    <property type="protein sequence ID" value="MXQ54149.1"/>
    <property type="molecule type" value="Genomic_DNA"/>
</dbReference>
<evidence type="ECO:0000313" key="4">
    <source>
        <dbReference type="Proteomes" id="UP000430692"/>
    </source>
</evidence>
<gene>
    <name evidence="3" type="ORF">GSM42_10570</name>
</gene>
<dbReference type="Pfam" id="PF01569">
    <property type="entry name" value="PAP2"/>
    <property type="match status" value="1"/>
</dbReference>
<dbReference type="InterPro" id="IPR036938">
    <property type="entry name" value="PAP2/HPO_sf"/>
</dbReference>
<protein>
    <submittedName>
        <fullName evidence="3">Phosphatase PAP2 family protein</fullName>
    </submittedName>
</protein>
<feature type="transmembrane region" description="Helical" evidence="1">
    <location>
        <begin position="64"/>
        <end position="87"/>
    </location>
</feature>
<proteinExistence type="predicted"/>
<evidence type="ECO:0000256" key="1">
    <source>
        <dbReference type="SAM" id="Phobius"/>
    </source>
</evidence>
<comment type="caution">
    <text evidence="3">The sequence shown here is derived from an EMBL/GenBank/DDBJ whole genome shotgun (WGS) entry which is preliminary data.</text>
</comment>
<dbReference type="Gene3D" id="1.20.144.10">
    <property type="entry name" value="Phosphatidic acid phosphatase type 2/haloperoxidase"/>
    <property type="match status" value="2"/>
</dbReference>
<evidence type="ECO:0000259" key="2">
    <source>
        <dbReference type="SMART" id="SM00014"/>
    </source>
</evidence>
<dbReference type="InterPro" id="IPR000326">
    <property type="entry name" value="PAP2/HPO"/>
</dbReference>
<feature type="transmembrane region" description="Helical" evidence="1">
    <location>
        <begin position="12"/>
        <end position="29"/>
    </location>
</feature>
<sequence>MKSYQISSQTKRYMFISVVVFSIFVVTFAELVDELLEKEIHHFDQIIIQWIHSFRPNLTPAMKFFTFFGSIDALSLFLFISSVLMIWKRKHWEAVFLIVGIGAGGIFNLLLKWIFQRQRPTFHRLIEETGFSFPSGHSMGSFIFYGMLCMVVIVFLESKPVKVSIILITIFLIFMIGFSRIYLGVHFPSDVLAGYAAGGAWLTICLMGLRIILETRGKNRSYHFYWKK</sequence>
<dbReference type="Proteomes" id="UP000430692">
    <property type="component" value="Unassembled WGS sequence"/>
</dbReference>
<keyword evidence="4" id="KW-1185">Reference proteome</keyword>
<feature type="transmembrane region" description="Helical" evidence="1">
    <location>
        <begin position="195"/>
        <end position="213"/>
    </location>
</feature>
<keyword evidence="1" id="KW-1133">Transmembrane helix</keyword>
<dbReference type="CDD" id="cd03392">
    <property type="entry name" value="PAP2_like_2"/>
    <property type="match status" value="1"/>
</dbReference>
<feature type="transmembrane region" description="Helical" evidence="1">
    <location>
        <begin position="163"/>
        <end position="183"/>
    </location>
</feature>
<dbReference type="SUPFAM" id="SSF48317">
    <property type="entry name" value="Acid phosphatase/Vanadium-dependent haloperoxidase"/>
    <property type="match status" value="1"/>
</dbReference>
<dbReference type="SMART" id="SM00014">
    <property type="entry name" value="acidPPc"/>
    <property type="match status" value="1"/>
</dbReference>